<feature type="domain" description="Bacillithiol biosynthesis BshC N-terminal Rossmann-like" evidence="3">
    <location>
        <begin position="1"/>
        <end position="375"/>
    </location>
</feature>
<dbReference type="EMBL" id="SDDZ01000007">
    <property type="protein sequence ID" value="RXJ49511.1"/>
    <property type="molecule type" value="Genomic_DNA"/>
</dbReference>
<dbReference type="PIRSF" id="PIRSF012535">
    <property type="entry name" value="UCP012535"/>
    <property type="match status" value="1"/>
</dbReference>
<dbReference type="HAMAP" id="MF_01867">
    <property type="entry name" value="BshC"/>
    <property type="match status" value="1"/>
</dbReference>
<keyword evidence="6" id="KW-1185">Reference proteome</keyword>
<organism evidence="5 6">
    <name type="scientific">Gelidibacter gilvus</name>
    <dbReference type="NCBI Taxonomy" id="59602"/>
    <lineage>
        <taxon>Bacteria</taxon>
        <taxon>Pseudomonadati</taxon>
        <taxon>Bacteroidota</taxon>
        <taxon>Flavobacteriia</taxon>
        <taxon>Flavobacteriales</taxon>
        <taxon>Flavobacteriaceae</taxon>
        <taxon>Gelidibacter</taxon>
    </lineage>
</organism>
<dbReference type="OrthoDB" id="9765151at2"/>
<gene>
    <name evidence="2 5" type="primary">bshC</name>
    <name evidence="5" type="ORF">ESZ48_12950</name>
</gene>
<keyword evidence="1 2" id="KW-0436">Ligase</keyword>
<dbReference type="EC" id="6.-.-.-" evidence="2"/>
<evidence type="ECO:0000259" key="4">
    <source>
        <dbReference type="Pfam" id="PF24850"/>
    </source>
</evidence>
<evidence type="ECO:0000313" key="6">
    <source>
        <dbReference type="Proteomes" id="UP000289792"/>
    </source>
</evidence>
<reference evidence="5 6" key="1">
    <citation type="submission" date="2019-01" db="EMBL/GenBank/DDBJ databases">
        <title>Genome sequence of the Antarctic species Gelidibacter gilvus ACAM 158(T).</title>
        <authorList>
            <person name="Bowman J.P."/>
        </authorList>
    </citation>
    <scope>NUCLEOTIDE SEQUENCE [LARGE SCALE GENOMIC DNA]</scope>
    <source>
        <strain evidence="5 6">IC158</strain>
    </source>
</reference>
<comment type="caution">
    <text evidence="5">The sequence shown here is derived from an EMBL/GenBank/DDBJ whole genome shotgun (WGS) entry which is preliminary data.</text>
</comment>
<evidence type="ECO:0000259" key="3">
    <source>
        <dbReference type="Pfam" id="PF10079"/>
    </source>
</evidence>
<evidence type="ECO:0000256" key="2">
    <source>
        <dbReference type="HAMAP-Rule" id="MF_01867"/>
    </source>
</evidence>
<dbReference type="NCBIfam" id="TIGR03998">
    <property type="entry name" value="thiol_BshC"/>
    <property type="match status" value="1"/>
</dbReference>
<accession>A0A4Q0XFC6</accession>
<dbReference type="GO" id="GO:0016874">
    <property type="term" value="F:ligase activity"/>
    <property type="evidence" value="ECO:0007669"/>
    <property type="project" value="UniProtKB-UniRule"/>
</dbReference>
<sequence>MPTHYIPFKDTNYFSSLICDYLDEKENLKPFYNRFPKLENFEKQIEEKQLNYNKNNRADLVKALMLQYEGLSISSMTLTNIDLLKHGTTFTVTTGHQLNLFTGPLYFFYKIVSTINLCKELKAAYPNFNFVPVFWMATEDHDFEEINFFNFKGKKVQWNRDASGAVGELDLEGLDHVYEVFAAQLDKSENAKSLKKLFQQAYLEHGNLTEATRFLVNKLFAIYGLVILDGNDPILKKMYMPYIAEELIQQTAFENVSKTNEAINTLPSNYKIQVNPREINLFYLNKNLRERILETDGVFGVLDTDIRWTKDELLAEVNEHPERFSPNVILRPMYQEIILPNLCYIGGGGELAYWLQLKSNFEAQDVTFPILLLRNSVLLITERQKEKLNKLNVSVADLFLNQNDLMTKVTKSISDINIDFTPQKEHLKKQFEDLYTLAEQTDKSFKGAVAAQEVKQIKGIENLEQRLLKAQKRKMEDVLERVKILQDELFPRQSLQERHLNISEFYLEYGDGIIQHLVENLEPLRPEFLILDVSNQYF</sequence>
<dbReference type="Proteomes" id="UP000289792">
    <property type="component" value="Unassembled WGS sequence"/>
</dbReference>
<dbReference type="InterPro" id="IPR011199">
    <property type="entry name" value="Bacillithiol_biosynth_BshC"/>
</dbReference>
<evidence type="ECO:0000256" key="1">
    <source>
        <dbReference type="ARBA" id="ARBA00022598"/>
    </source>
</evidence>
<evidence type="ECO:0000313" key="5">
    <source>
        <dbReference type="EMBL" id="RXJ49511.1"/>
    </source>
</evidence>
<dbReference type="Pfam" id="PF10079">
    <property type="entry name" value="Rossmann-like_BshC"/>
    <property type="match status" value="1"/>
</dbReference>
<dbReference type="AlphaFoldDB" id="A0A4Q0XFC6"/>
<dbReference type="RefSeq" id="WP_129017912.1">
    <property type="nucleotide sequence ID" value="NZ_SDDZ01000007.1"/>
</dbReference>
<proteinExistence type="inferred from homology"/>
<keyword evidence="2" id="KW-0175">Coiled coil</keyword>
<dbReference type="InterPro" id="IPR055398">
    <property type="entry name" value="Rossmann-like_BshC"/>
</dbReference>
<comment type="similarity">
    <text evidence="2">Belongs to the BshC family.</text>
</comment>
<feature type="coiled-coil region" evidence="2">
    <location>
        <begin position="460"/>
        <end position="488"/>
    </location>
</feature>
<name>A0A4Q0XFC6_9FLAO</name>
<protein>
    <recommendedName>
        <fullName evidence="2">Putative cysteine ligase BshC</fullName>
        <ecNumber evidence="2">6.-.-.-</ecNumber>
    </recommendedName>
</protein>
<dbReference type="InterPro" id="IPR055399">
    <property type="entry name" value="CC_BshC"/>
</dbReference>
<feature type="domain" description="Bacillithiol biosynthesis BshC C-terminal coiled-coil" evidence="4">
    <location>
        <begin position="377"/>
        <end position="532"/>
    </location>
</feature>
<dbReference type="Pfam" id="PF24850">
    <property type="entry name" value="CC_BshC"/>
    <property type="match status" value="1"/>
</dbReference>